<dbReference type="AlphaFoldDB" id="A0A2A4YMU5"/>
<feature type="transmembrane region" description="Helical" evidence="8">
    <location>
        <begin position="269"/>
        <end position="291"/>
    </location>
</feature>
<feature type="transmembrane region" description="Helical" evidence="8">
    <location>
        <begin position="223"/>
        <end position="241"/>
    </location>
</feature>
<dbReference type="EMBL" id="NVUU01000008">
    <property type="protein sequence ID" value="PCI95809.1"/>
    <property type="molecule type" value="Genomic_DNA"/>
</dbReference>
<dbReference type="PROSITE" id="PS50928">
    <property type="entry name" value="ABC_TM1"/>
    <property type="match status" value="1"/>
</dbReference>
<keyword evidence="3 8" id="KW-0813">Transport</keyword>
<evidence type="ECO:0000256" key="6">
    <source>
        <dbReference type="ARBA" id="ARBA00022989"/>
    </source>
</evidence>
<keyword evidence="7 8" id="KW-0472">Membrane</keyword>
<dbReference type="GO" id="GO:0055085">
    <property type="term" value="P:transmembrane transport"/>
    <property type="evidence" value="ECO:0007669"/>
    <property type="project" value="InterPro"/>
</dbReference>
<reference evidence="11" key="1">
    <citation type="submission" date="2017-08" db="EMBL/GenBank/DDBJ databases">
        <title>A dynamic microbial community with high functional redundancy inhabits the cold, oxic subseafloor aquifer.</title>
        <authorList>
            <person name="Tully B.J."/>
            <person name="Wheat C.G."/>
            <person name="Glazer B.T."/>
            <person name="Huber J.A."/>
        </authorList>
    </citation>
    <scope>NUCLEOTIDE SEQUENCE [LARGE SCALE GENOMIC DNA]</scope>
</reference>
<dbReference type="Proteomes" id="UP000217838">
    <property type="component" value="Unassembled WGS sequence"/>
</dbReference>
<keyword evidence="6 8" id="KW-1133">Transmembrane helix</keyword>
<evidence type="ECO:0000313" key="10">
    <source>
        <dbReference type="EMBL" id="PCI95809.1"/>
    </source>
</evidence>
<proteinExistence type="inferred from homology"/>
<comment type="similarity">
    <text evidence="2">Belongs to the binding-protein-dependent transport system permease family. CysTW subfamily.</text>
</comment>
<evidence type="ECO:0000256" key="1">
    <source>
        <dbReference type="ARBA" id="ARBA00004651"/>
    </source>
</evidence>
<sequence>MEKVITASLPKKARIGTRKSPKKEFPFAIGCPALIWQVIFFYLPLVFMVMTSVIHFSSEGHFQGLTFSHFLHLLNATHILIILQSLGTAFLTSILCFAIAFPFAYFLAFKGGKYKTLLLFFLIIPFWSNFLMHVCAWFFVLEKNGFLNNFLLSLNIIDKPIHFLNSYFSIMLMMVYHYLPFMILPIFSSLEKFNMSLFEASSDLGASWLQTFRKVMLPLTMPAIRLGFLLVYIPSFGEFVIPELMGGDRNYFVGNVVAQYMLGDKTGPIGAAFTVLSCFALVLSILIFLSITKKISKYLKRSFA</sequence>
<dbReference type="Pfam" id="PF00528">
    <property type="entry name" value="BPD_transp_1"/>
    <property type="match status" value="1"/>
</dbReference>
<feature type="transmembrane region" description="Helical" evidence="8">
    <location>
        <begin position="76"/>
        <end position="105"/>
    </location>
</feature>
<dbReference type="Gene3D" id="1.10.3720.10">
    <property type="entry name" value="MetI-like"/>
    <property type="match status" value="1"/>
</dbReference>
<evidence type="ECO:0000259" key="9">
    <source>
        <dbReference type="PROSITE" id="PS50928"/>
    </source>
</evidence>
<evidence type="ECO:0000313" key="11">
    <source>
        <dbReference type="Proteomes" id="UP000217838"/>
    </source>
</evidence>
<keyword evidence="5 8" id="KW-0812">Transmembrane</keyword>
<name>A0A2A4YMU5_UNCAE</name>
<evidence type="ECO:0000256" key="7">
    <source>
        <dbReference type="ARBA" id="ARBA00023136"/>
    </source>
</evidence>
<dbReference type="PANTHER" id="PTHR42929">
    <property type="entry name" value="INNER MEMBRANE ABC TRANSPORTER PERMEASE PROTEIN YDCU-RELATED-RELATED"/>
    <property type="match status" value="1"/>
</dbReference>
<feature type="domain" description="ABC transmembrane type-1" evidence="9">
    <location>
        <begin position="82"/>
        <end position="287"/>
    </location>
</feature>
<accession>A0A2A4YMU5</accession>
<comment type="subcellular location">
    <subcellularLocation>
        <location evidence="1 8">Cell membrane</location>
        <topology evidence="1 8">Multi-pass membrane protein</topology>
    </subcellularLocation>
</comment>
<dbReference type="InterPro" id="IPR000515">
    <property type="entry name" value="MetI-like"/>
</dbReference>
<gene>
    <name evidence="10" type="ORF">COB11_01035</name>
</gene>
<comment type="caution">
    <text evidence="10">The sequence shown here is derived from an EMBL/GenBank/DDBJ whole genome shotgun (WGS) entry which is preliminary data.</text>
</comment>
<dbReference type="InterPro" id="IPR035906">
    <property type="entry name" value="MetI-like_sf"/>
</dbReference>
<evidence type="ECO:0000256" key="3">
    <source>
        <dbReference type="ARBA" id="ARBA00022448"/>
    </source>
</evidence>
<evidence type="ECO:0000256" key="5">
    <source>
        <dbReference type="ARBA" id="ARBA00022692"/>
    </source>
</evidence>
<feature type="transmembrane region" description="Helical" evidence="8">
    <location>
        <begin position="161"/>
        <end position="187"/>
    </location>
</feature>
<dbReference type="SUPFAM" id="SSF161098">
    <property type="entry name" value="MetI-like"/>
    <property type="match status" value="1"/>
</dbReference>
<evidence type="ECO:0000256" key="8">
    <source>
        <dbReference type="RuleBase" id="RU363032"/>
    </source>
</evidence>
<feature type="transmembrane region" description="Helical" evidence="8">
    <location>
        <begin position="27"/>
        <end position="56"/>
    </location>
</feature>
<evidence type="ECO:0000256" key="4">
    <source>
        <dbReference type="ARBA" id="ARBA00022475"/>
    </source>
</evidence>
<feature type="transmembrane region" description="Helical" evidence="8">
    <location>
        <begin position="117"/>
        <end position="141"/>
    </location>
</feature>
<evidence type="ECO:0000256" key="2">
    <source>
        <dbReference type="ARBA" id="ARBA00007069"/>
    </source>
</evidence>
<keyword evidence="4" id="KW-1003">Cell membrane</keyword>
<organism evidence="10 11">
    <name type="scientific">Aerophobetes bacterium</name>
    <dbReference type="NCBI Taxonomy" id="2030807"/>
    <lineage>
        <taxon>Bacteria</taxon>
        <taxon>Candidatus Aerophobota</taxon>
    </lineage>
</organism>
<dbReference type="PANTHER" id="PTHR42929:SF1">
    <property type="entry name" value="INNER MEMBRANE ABC TRANSPORTER PERMEASE PROTEIN YDCU-RELATED"/>
    <property type="match status" value="1"/>
</dbReference>
<dbReference type="CDD" id="cd06261">
    <property type="entry name" value="TM_PBP2"/>
    <property type="match status" value="1"/>
</dbReference>
<protein>
    <recommendedName>
        <fullName evidence="9">ABC transmembrane type-1 domain-containing protein</fullName>
    </recommendedName>
</protein>
<dbReference type="GO" id="GO:0005886">
    <property type="term" value="C:plasma membrane"/>
    <property type="evidence" value="ECO:0007669"/>
    <property type="project" value="UniProtKB-SubCell"/>
</dbReference>